<feature type="transmembrane region" description="Helical" evidence="1">
    <location>
        <begin position="67"/>
        <end position="87"/>
    </location>
</feature>
<reference evidence="3" key="1">
    <citation type="submission" date="2023-07" db="EMBL/GenBank/DDBJ databases">
        <title>Whole genome shotgun sequence of Streptomyces spororaveus NBRC 15456.</title>
        <authorList>
            <person name="Komaki H."/>
            <person name="Tamura T."/>
        </authorList>
    </citation>
    <scope>NUCLEOTIDE SEQUENCE [LARGE SCALE GENOMIC DNA]</scope>
    <source>
        <strain evidence="3">NBRC 15456</strain>
    </source>
</reference>
<gene>
    <name evidence="2" type="ORF">Sspor_41880</name>
</gene>
<protein>
    <submittedName>
        <fullName evidence="2">Uncharacterized protein</fullName>
    </submittedName>
</protein>
<name>A0ABQ3TDX5_9ACTN</name>
<sequence>MTRKPAPAALPAPSSASVTAASRIRSRSGLAALLFPPALLVAKLLMLSTDRGGRCFVNDVSCAPFPVGAFGALLAALVVSFVVALAAPVRAGRVALAAQLTLEALAVLLVLAFP</sequence>
<dbReference type="EMBL" id="BNED01000005">
    <property type="protein sequence ID" value="GHI78627.1"/>
    <property type="molecule type" value="Genomic_DNA"/>
</dbReference>
<keyword evidence="1" id="KW-0812">Transmembrane</keyword>
<organism evidence="2 3">
    <name type="scientific">Streptomyces spororaveus</name>
    <dbReference type="NCBI Taxonomy" id="284039"/>
    <lineage>
        <taxon>Bacteria</taxon>
        <taxon>Bacillati</taxon>
        <taxon>Actinomycetota</taxon>
        <taxon>Actinomycetes</taxon>
        <taxon>Kitasatosporales</taxon>
        <taxon>Streptomycetaceae</taxon>
        <taxon>Streptomyces</taxon>
    </lineage>
</organism>
<dbReference type="Proteomes" id="UP000608522">
    <property type="component" value="Unassembled WGS sequence"/>
</dbReference>
<keyword evidence="1" id="KW-0472">Membrane</keyword>
<proteinExistence type="predicted"/>
<evidence type="ECO:0000313" key="3">
    <source>
        <dbReference type="Proteomes" id="UP000608522"/>
    </source>
</evidence>
<evidence type="ECO:0000256" key="1">
    <source>
        <dbReference type="SAM" id="Phobius"/>
    </source>
</evidence>
<accession>A0ABQ3TDX5</accession>
<keyword evidence="3" id="KW-1185">Reference proteome</keyword>
<feature type="transmembrane region" description="Helical" evidence="1">
    <location>
        <begin position="30"/>
        <end position="47"/>
    </location>
</feature>
<evidence type="ECO:0000313" key="2">
    <source>
        <dbReference type="EMBL" id="GHI78627.1"/>
    </source>
</evidence>
<feature type="transmembrane region" description="Helical" evidence="1">
    <location>
        <begin position="94"/>
        <end position="113"/>
    </location>
</feature>
<dbReference type="RefSeq" id="WP_202200377.1">
    <property type="nucleotide sequence ID" value="NZ_BAAATO010000040.1"/>
</dbReference>
<keyword evidence="1" id="KW-1133">Transmembrane helix</keyword>
<comment type="caution">
    <text evidence="2">The sequence shown here is derived from an EMBL/GenBank/DDBJ whole genome shotgun (WGS) entry which is preliminary data.</text>
</comment>